<dbReference type="EMBL" id="BK032742">
    <property type="protein sequence ID" value="DAF57872.1"/>
    <property type="molecule type" value="Genomic_DNA"/>
</dbReference>
<keyword evidence="1" id="KW-1245">Viral tail assembly</keyword>
<dbReference type="NCBIfam" id="TIGR02675">
    <property type="entry name" value="tape_meas_nterm"/>
    <property type="match status" value="1"/>
</dbReference>
<organism evidence="3">
    <name type="scientific">Siphoviridae sp. ctaA31</name>
    <dbReference type="NCBI Taxonomy" id="2827894"/>
    <lineage>
        <taxon>Viruses</taxon>
        <taxon>Duplodnaviria</taxon>
        <taxon>Heunggongvirae</taxon>
        <taxon>Uroviricota</taxon>
        <taxon>Caudoviricetes</taxon>
    </lineage>
</organism>
<evidence type="ECO:0000256" key="1">
    <source>
        <dbReference type="ARBA" id="ARBA00022465"/>
    </source>
</evidence>
<sequence>MAESFSVEAILSATDKNMTSTMKKALGSCQSFGDRVKSIVAGVGITKVIGTSMNVLSSSLDGAIDRFDTMQSYPKVMKSLGFASEQSQKSVAKLNQSVQGLPTSLADVVTTSKSLAAVTGNIDKATDTTIALNHAFLASGSSSADASRGLQQYSQMLAKGTVDMQSWRTLQETMASALTKVAKKLGIASGNANELYDALQNGTITFDQFNDAMIECDTETGGFAETALEASKGIKTSMTNIKSAVQNLEQGFMSAMNNMLKSKAMGGLVDNLEKIKSKIYDFRNSIMETKDDGLTWDFKPGVMENVSKAMDWLADRANNAKNMIKQFYDGFMKTDAVQNAITMFDKIKDAIGNVMDKLQDSKVFEQLGQDIGNIIAKVEDVTGKIADFVANLKTEDVKKFASAVKLLAGAFVGIKVGSKVSSMVSGVVGSAQSGYSKLKSIMDKIKGVGGTEGAPTSSPSSSGVSDIGNASIQTAQKTSKAAQIINSAFEGISNVISSVCEGAKGIITGLGDAISNVFEGLGNGIKSALEGVGTVIESFGTAISTVAQGIGQGLATAFTGLGTAIAMVPPTTWLALAAAILATGAAMALVGSQGEGLQMVLEGVADVVSAFGPVIKDVFEGISNVIQSFGETVSGILNSVSGVIKSVGQSALNAGKGFKQLANGIKIITSLNLIDMGASLGAVAVGIGAIATASSGMGDTGAQMMALATALTMIVSTQAGIESLSATIPSLSDALSSLSGISEPLTVASGAMSAFAGAIAPVASSVMATATSIAVLVTVASTTSSAFTSASSASVTSINAIVTAMTNAEAKATTSGTAMGTNFTKWLGSGLKTGVSVAKSSCQSIISAFNSCQSRAEYCGRMIGQGLANGLRASEGSVRAAAASLAAAADAAIQAKAKIGSPSKVARKDGMWIGKGLVIGLESMYSDVKRASEDLLYLPMVDAPKMAFGGVVSDMNPEYEYTSNAQLTIETPLYINYREFARATYRANQNEFDRHSKFNERLRGNK</sequence>
<proteinExistence type="predicted"/>
<feature type="domain" description="Tape measure protein N-terminal" evidence="2">
    <location>
        <begin position="62"/>
        <end position="250"/>
    </location>
</feature>
<name>A0A8S5T421_9CAUD</name>
<protein>
    <submittedName>
        <fullName evidence="3">Tail tape measure</fullName>
    </submittedName>
</protein>
<accession>A0A8S5T421</accession>
<dbReference type="InterPro" id="IPR013491">
    <property type="entry name" value="Tape_meas_N"/>
</dbReference>
<dbReference type="Pfam" id="PF20155">
    <property type="entry name" value="TMP_3"/>
    <property type="match status" value="1"/>
</dbReference>
<evidence type="ECO:0000313" key="3">
    <source>
        <dbReference type="EMBL" id="DAF57872.1"/>
    </source>
</evidence>
<reference evidence="3" key="1">
    <citation type="journal article" date="2021" name="Proc. Natl. Acad. Sci. U.S.A.">
        <title>A Catalog of Tens of Thousands of Viruses from Human Metagenomes Reveals Hidden Associations with Chronic Diseases.</title>
        <authorList>
            <person name="Tisza M.J."/>
            <person name="Buck C.B."/>
        </authorList>
    </citation>
    <scope>NUCLEOTIDE SEQUENCE</scope>
    <source>
        <strain evidence="3">CtaA31</strain>
    </source>
</reference>
<keyword evidence="1" id="KW-1188">Viral release from host cell</keyword>
<evidence type="ECO:0000259" key="2">
    <source>
        <dbReference type="Pfam" id="PF20155"/>
    </source>
</evidence>
<dbReference type="GO" id="GO:0098003">
    <property type="term" value="P:viral tail assembly"/>
    <property type="evidence" value="ECO:0007669"/>
    <property type="project" value="UniProtKB-KW"/>
</dbReference>